<proteinExistence type="predicted"/>
<dbReference type="Gene3D" id="3.60.21.10">
    <property type="match status" value="1"/>
</dbReference>
<sequence length="303" mass="35045">MEQITFGIFTDLHGEIMPDSKKRLQVFMDDAKSRTLDFIIQAGDFAPLGSHDAKMVHIYNAFQGEKYHVLGNHDTDDCVKEDAIHRLQIPHPYYRFKSKGFKCIVLDTNNFYCEDTDTYVPFDKNSLDMKRSRSCIPPEQLQWLEQELQEDCKCLIFSHASLTGERTGIAGQESFWKVIDEVHKQAGYKKVKACFHGHDHFDSLHVHHGVYSIGIPSISNQWIGQQHVNTDVQKECLTRYPELIHVVPYAQPLYTFVTCNHQEIIIEGKETTYVGGKPSKYGRDMQMGYDHMSSFMKRKVLPY</sequence>
<accession>A0A8J8MNY9</accession>
<dbReference type="SUPFAM" id="SSF56300">
    <property type="entry name" value="Metallo-dependent phosphatases"/>
    <property type="match status" value="1"/>
</dbReference>
<dbReference type="Pfam" id="PF00149">
    <property type="entry name" value="Metallophos"/>
    <property type="match status" value="1"/>
</dbReference>
<evidence type="ECO:0000259" key="1">
    <source>
        <dbReference type="Pfam" id="PF00149"/>
    </source>
</evidence>
<dbReference type="Proteomes" id="UP000683246">
    <property type="component" value="Chromosome"/>
</dbReference>
<dbReference type="RefSeq" id="WP_212695392.1">
    <property type="nucleotide sequence ID" value="NZ_CP058649.1"/>
</dbReference>
<name>A0A8J8MNY9_9FIRM</name>
<dbReference type="AlphaFoldDB" id="A0A8J8MNY9"/>
<protein>
    <submittedName>
        <fullName evidence="2">Metallophosphoesterase</fullName>
    </submittedName>
</protein>
<dbReference type="InterPro" id="IPR029052">
    <property type="entry name" value="Metallo-depent_PP-like"/>
</dbReference>
<organism evidence="2 3">
    <name type="scientific">Vallitalea pronyensis</name>
    <dbReference type="NCBI Taxonomy" id="1348613"/>
    <lineage>
        <taxon>Bacteria</taxon>
        <taxon>Bacillati</taxon>
        <taxon>Bacillota</taxon>
        <taxon>Clostridia</taxon>
        <taxon>Lachnospirales</taxon>
        <taxon>Vallitaleaceae</taxon>
        <taxon>Vallitalea</taxon>
    </lineage>
</organism>
<dbReference type="InterPro" id="IPR004843">
    <property type="entry name" value="Calcineurin-like_PHP"/>
</dbReference>
<evidence type="ECO:0000313" key="2">
    <source>
        <dbReference type="EMBL" id="QUI24698.1"/>
    </source>
</evidence>
<evidence type="ECO:0000313" key="3">
    <source>
        <dbReference type="Proteomes" id="UP000683246"/>
    </source>
</evidence>
<keyword evidence="3" id="KW-1185">Reference proteome</keyword>
<gene>
    <name evidence="2" type="ORF">HZI73_21405</name>
</gene>
<dbReference type="GO" id="GO:0016787">
    <property type="term" value="F:hydrolase activity"/>
    <property type="evidence" value="ECO:0007669"/>
    <property type="project" value="InterPro"/>
</dbReference>
<dbReference type="EMBL" id="CP058649">
    <property type="protein sequence ID" value="QUI24698.1"/>
    <property type="molecule type" value="Genomic_DNA"/>
</dbReference>
<feature type="domain" description="Calcineurin-like phosphoesterase" evidence="1">
    <location>
        <begin position="5"/>
        <end position="200"/>
    </location>
</feature>
<dbReference type="KEGG" id="vpy:HZI73_21405"/>
<reference evidence="2" key="1">
    <citation type="submission" date="2020-07" db="EMBL/GenBank/DDBJ databases">
        <title>Vallitalea pronyensis genome.</title>
        <authorList>
            <person name="Postec A."/>
        </authorList>
    </citation>
    <scope>NUCLEOTIDE SEQUENCE</scope>
    <source>
        <strain evidence="2">FatNI3</strain>
    </source>
</reference>